<accession>A0AAV2LM08</accession>
<sequence length="171" mass="18809">MWPRPSGGHVQVEEVRFYIVAALRAPQRKAEPGESWRKSAIMSSAENIQLVCEGKRRVTEPEGPWTERDMKEAVVDRADMQIKARCSTATQHSHYGVKAPPVPNYCPPLSHTTVPSSGRSAPGPERIDMKAHWHMKGSTHGTLLASILSDPLAALTEVKGVSQLLGLMHAR</sequence>
<gene>
    <name evidence="1" type="ORF">KC01_LOCUS29504</name>
</gene>
<dbReference type="AlphaFoldDB" id="A0AAV2LM08"/>
<dbReference type="Proteomes" id="UP001497482">
    <property type="component" value="Chromosome 3"/>
</dbReference>
<protein>
    <submittedName>
        <fullName evidence="1">Uncharacterized protein</fullName>
    </submittedName>
</protein>
<proteinExistence type="predicted"/>
<organism evidence="1 2">
    <name type="scientific">Knipowitschia caucasica</name>
    <name type="common">Caucasian dwarf goby</name>
    <name type="synonym">Pomatoschistus caucasicus</name>
    <dbReference type="NCBI Taxonomy" id="637954"/>
    <lineage>
        <taxon>Eukaryota</taxon>
        <taxon>Metazoa</taxon>
        <taxon>Chordata</taxon>
        <taxon>Craniata</taxon>
        <taxon>Vertebrata</taxon>
        <taxon>Euteleostomi</taxon>
        <taxon>Actinopterygii</taxon>
        <taxon>Neopterygii</taxon>
        <taxon>Teleostei</taxon>
        <taxon>Neoteleostei</taxon>
        <taxon>Acanthomorphata</taxon>
        <taxon>Gobiaria</taxon>
        <taxon>Gobiiformes</taxon>
        <taxon>Gobioidei</taxon>
        <taxon>Gobiidae</taxon>
        <taxon>Gobiinae</taxon>
        <taxon>Knipowitschia</taxon>
    </lineage>
</organism>
<reference evidence="1 2" key="1">
    <citation type="submission" date="2024-04" db="EMBL/GenBank/DDBJ databases">
        <authorList>
            <person name="Waldvogel A.-M."/>
            <person name="Schoenle A."/>
        </authorList>
    </citation>
    <scope>NUCLEOTIDE SEQUENCE [LARGE SCALE GENOMIC DNA]</scope>
</reference>
<evidence type="ECO:0000313" key="2">
    <source>
        <dbReference type="Proteomes" id="UP001497482"/>
    </source>
</evidence>
<evidence type="ECO:0000313" key="1">
    <source>
        <dbReference type="EMBL" id="CAL1601564.1"/>
    </source>
</evidence>
<dbReference type="EMBL" id="OZ035825">
    <property type="protein sequence ID" value="CAL1601564.1"/>
    <property type="molecule type" value="Genomic_DNA"/>
</dbReference>
<name>A0AAV2LM08_KNICA</name>
<keyword evidence="2" id="KW-1185">Reference proteome</keyword>